<dbReference type="PANTHER" id="PTHR43096:SF66">
    <property type="entry name" value="DNAJ-RELATED PROTEIN RSP1"/>
    <property type="match status" value="1"/>
</dbReference>
<dbReference type="PANTHER" id="PTHR43096">
    <property type="entry name" value="DNAJ HOMOLOG 1, MITOCHONDRIAL-RELATED"/>
    <property type="match status" value="1"/>
</dbReference>
<dbReference type="OMA" id="NIDIMNQ"/>
<proteinExistence type="predicted"/>
<reference evidence="4" key="1">
    <citation type="journal article" date="2006" name="PLoS Biol.">
        <title>Macronuclear genome sequence of the ciliate Tetrahymena thermophila, a model eukaryote.</title>
        <authorList>
            <person name="Eisen J.A."/>
            <person name="Coyne R.S."/>
            <person name="Wu M."/>
            <person name="Wu D."/>
            <person name="Thiagarajan M."/>
            <person name="Wortman J.R."/>
            <person name="Badger J.H."/>
            <person name="Ren Q."/>
            <person name="Amedeo P."/>
            <person name="Jones K.M."/>
            <person name="Tallon L.J."/>
            <person name="Delcher A.L."/>
            <person name="Salzberg S.L."/>
            <person name="Silva J.C."/>
            <person name="Haas B.J."/>
            <person name="Majoros W.H."/>
            <person name="Farzad M."/>
            <person name="Carlton J.M."/>
            <person name="Smith R.K. Jr."/>
            <person name="Garg J."/>
            <person name="Pearlman R.E."/>
            <person name="Karrer K.M."/>
            <person name="Sun L."/>
            <person name="Manning G."/>
            <person name="Elde N.C."/>
            <person name="Turkewitz A.P."/>
            <person name="Asai D.J."/>
            <person name="Wilkes D.E."/>
            <person name="Wang Y."/>
            <person name="Cai H."/>
            <person name="Collins K."/>
            <person name="Stewart B.A."/>
            <person name="Lee S.R."/>
            <person name="Wilamowska K."/>
            <person name="Weinberg Z."/>
            <person name="Ruzzo W.L."/>
            <person name="Wloga D."/>
            <person name="Gaertig J."/>
            <person name="Frankel J."/>
            <person name="Tsao C.-C."/>
            <person name="Gorovsky M.A."/>
            <person name="Keeling P.J."/>
            <person name="Waller R.F."/>
            <person name="Patron N.J."/>
            <person name="Cherry J.M."/>
            <person name="Stover N.A."/>
            <person name="Krieger C.J."/>
            <person name="del Toro C."/>
            <person name="Ryder H.F."/>
            <person name="Williamson S.C."/>
            <person name="Barbeau R.A."/>
            <person name="Hamilton E.P."/>
            <person name="Orias E."/>
        </authorList>
    </citation>
    <scope>NUCLEOTIDE SEQUENCE [LARGE SCALE GENOMIC DNA]</scope>
    <source>
        <strain evidence="4">SB210</strain>
    </source>
</reference>
<feature type="compositionally biased region" description="Basic and acidic residues" evidence="1">
    <location>
        <begin position="104"/>
        <end position="122"/>
    </location>
</feature>
<gene>
    <name evidence="3" type="ORF">TTHERM_00077130</name>
</gene>
<dbReference type="Pfam" id="PF00226">
    <property type="entry name" value="DnaJ"/>
    <property type="match status" value="1"/>
</dbReference>
<feature type="domain" description="J" evidence="2">
    <location>
        <begin position="47"/>
        <end position="110"/>
    </location>
</feature>
<dbReference type="KEGG" id="tet:TTHERM_00077130"/>
<dbReference type="HOGENOM" id="CLU_815061_0_0_1"/>
<dbReference type="SMART" id="SM00271">
    <property type="entry name" value="DnaJ"/>
    <property type="match status" value="1"/>
</dbReference>
<dbReference type="EMBL" id="GG662704">
    <property type="protein sequence ID" value="EAR95409.1"/>
    <property type="molecule type" value="Genomic_DNA"/>
</dbReference>
<dbReference type="PROSITE" id="PS50076">
    <property type="entry name" value="DNAJ_2"/>
    <property type="match status" value="1"/>
</dbReference>
<dbReference type="eggNOG" id="KOG0712">
    <property type="taxonomic scope" value="Eukaryota"/>
</dbReference>
<sequence length="341" mass="40640">MIRKIFNLGFKSPQSTFYKSNRPVLSYWFSTSDNKAQLNSSHLEKLSYYELLEVRKDATAREIKQNYLRLAKTYHPDVYKGSDVDRFKFIKVAYQVLKKPQSRRQYDEELAEKEGKQTKYDKGFQNSENQDDANQENYTADGKKEQKRGFSFDGMKIDDTIDLNKEYEKFFSKPIERQPEEVVAYEDVVERQMSMDERVRHEFTFIKNNENEINFRFGHQHKYQDILNENIDIMNQKAAATDAAVDYVMKKKEKKARKLEKIALAAIILISIPIVQQALERRHEIYKRIDKGSQLFLRVQEDQDLQDFHNRLKFEFKDQIQDQQISGEQQPQQQKQQEQKP</sequence>
<organism evidence="3 4">
    <name type="scientific">Tetrahymena thermophila (strain SB210)</name>
    <dbReference type="NCBI Taxonomy" id="312017"/>
    <lineage>
        <taxon>Eukaryota</taxon>
        <taxon>Sar</taxon>
        <taxon>Alveolata</taxon>
        <taxon>Ciliophora</taxon>
        <taxon>Intramacronucleata</taxon>
        <taxon>Oligohymenophorea</taxon>
        <taxon>Hymenostomatida</taxon>
        <taxon>Tetrahymenina</taxon>
        <taxon>Tetrahymenidae</taxon>
        <taxon>Tetrahymena</taxon>
    </lineage>
</organism>
<accession>Q23G51</accession>
<dbReference type="GO" id="GO:0042026">
    <property type="term" value="P:protein refolding"/>
    <property type="evidence" value="ECO:0007669"/>
    <property type="project" value="TreeGrafter"/>
</dbReference>
<evidence type="ECO:0000259" key="2">
    <source>
        <dbReference type="PROSITE" id="PS50076"/>
    </source>
</evidence>
<feature type="region of interest" description="Disordered" evidence="1">
    <location>
        <begin position="104"/>
        <end position="145"/>
    </location>
</feature>
<dbReference type="CDD" id="cd06257">
    <property type="entry name" value="DnaJ"/>
    <property type="match status" value="1"/>
</dbReference>
<dbReference type="PRINTS" id="PR00625">
    <property type="entry name" value="JDOMAIN"/>
</dbReference>
<dbReference type="AlphaFoldDB" id="Q23G51"/>
<dbReference type="InParanoid" id="Q23G51"/>
<dbReference type="SUPFAM" id="SSF46565">
    <property type="entry name" value="Chaperone J-domain"/>
    <property type="match status" value="1"/>
</dbReference>
<dbReference type="Gene3D" id="1.10.287.110">
    <property type="entry name" value="DnaJ domain"/>
    <property type="match status" value="1"/>
</dbReference>
<evidence type="ECO:0000313" key="3">
    <source>
        <dbReference type="EMBL" id="EAR95409.1"/>
    </source>
</evidence>
<keyword evidence="4" id="KW-1185">Reference proteome</keyword>
<dbReference type="OrthoDB" id="10250354at2759"/>
<dbReference type="Proteomes" id="UP000009168">
    <property type="component" value="Unassembled WGS sequence"/>
</dbReference>
<dbReference type="STRING" id="312017.Q23G51"/>
<dbReference type="InterPro" id="IPR001623">
    <property type="entry name" value="DnaJ_domain"/>
</dbReference>
<name>Q23G51_TETTS</name>
<dbReference type="GeneID" id="7846849"/>
<dbReference type="GO" id="GO:0051082">
    <property type="term" value="F:unfolded protein binding"/>
    <property type="evidence" value="ECO:0007669"/>
    <property type="project" value="TreeGrafter"/>
</dbReference>
<dbReference type="RefSeq" id="XP_001015654.1">
    <property type="nucleotide sequence ID" value="XM_001015654.2"/>
</dbReference>
<dbReference type="InterPro" id="IPR036869">
    <property type="entry name" value="J_dom_sf"/>
</dbReference>
<evidence type="ECO:0000256" key="1">
    <source>
        <dbReference type="SAM" id="MobiDB-lite"/>
    </source>
</evidence>
<dbReference type="GO" id="GO:0005737">
    <property type="term" value="C:cytoplasm"/>
    <property type="evidence" value="ECO:0007669"/>
    <property type="project" value="TreeGrafter"/>
</dbReference>
<protein>
    <submittedName>
        <fullName evidence="3">DnaJ domain protein</fullName>
    </submittedName>
</protein>
<evidence type="ECO:0000313" key="4">
    <source>
        <dbReference type="Proteomes" id="UP000009168"/>
    </source>
</evidence>
<feature type="region of interest" description="Disordered" evidence="1">
    <location>
        <begin position="322"/>
        <end position="341"/>
    </location>
</feature>